<evidence type="ECO:0000256" key="2">
    <source>
        <dbReference type="SAM" id="Coils"/>
    </source>
</evidence>
<feature type="compositionally biased region" description="Polar residues" evidence="3">
    <location>
        <begin position="74"/>
        <end position="90"/>
    </location>
</feature>
<evidence type="ECO:0000256" key="3">
    <source>
        <dbReference type="SAM" id="MobiDB-lite"/>
    </source>
</evidence>
<dbReference type="AlphaFoldDB" id="A0AAV6ZZX9"/>
<feature type="domain" description="Golgin subfamily A conserved" evidence="4">
    <location>
        <begin position="366"/>
        <end position="895"/>
    </location>
</feature>
<feature type="coiled-coil region" evidence="2">
    <location>
        <begin position="236"/>
        <end position="319"/>
    </location>
</feature>
<gene>
    <name evidence="5" type="ORF">GDO81_003926</name>
</gene>
<feature type="coiled-coil region" evidence="2">
    <location>
        <begin position="724"/>
        <end position="877"/>
    </location>
</feature>
<dbReference type="InterPro" id="IPR043937">
    <property type="entry name" value="GOLGA_C"/>
</dbReference>
<dbReference type="EMBL" id="WNYA01000010">
    <property type="protein sequence ID" value="KAG8554862.1"/>
    <property type="molecule type" value="Genomic_DNA"/>
</dbReference>
<protein>
    <recommendedName>
        <fullName evidence="4">Golgin subfamily A conserved domain-containing protein</fullName>
    </recommendedName>
</protein>
<proteinExistence type="predicted"/>
<feature type="region of interest" description="Disordered" evidence="3">
    <location>
        <begin position="1"/>
        <end position="98"/>
    </location>
</feature>
<dbReference type="Proteomes" id="UP000824782">
    <property type="component" value="Unassembled WGS sequence"/>
</dbReference>
<evidence type="ECO:0000313" key="5">
    <source>
        <dbReference type="EMBL" id="KAG8554862.1"/>
    </source>
</evidence>
<dbReference type="GO" id="GO:0005801">
    <property type="term" value="C:cis-Golgi network"/>
    <property type="evidence" value="ECO:0007669"/>
    <property type="project" value="InterPro"/>
</dbReference>
<feature type="compositionally biased region" description="Acidic residues" evidence="3">
    <location>
        <begin position="60"/>
        <end position="73"/>
    </location>
</feature>
<keyword evidence="1 2" id="KW-0175">Coiled coil</keyword>
<organism evidence="5 6">
    <name type="scientific">Engystomops pustulosus</name>
    <name type="common">Tungara frog</name>
    <name type="synonym">Physalaemus pustulosus</name>
    <dbReference type="NCBI Taxonomy" id="76066"/>
    <lineage>
        <taxon>Eukaryota</taxon>
        <taxon>Metazoa</taxon>
        <taxon>Chordata</taxon>
        <taxon>Craniata</taxon>
        <taxon>Vertebrata</taxon>
        <taxon>Euteleostomi</taxon>
        <taxon>Amphibia</taxon>
        <taxon>Batrachia</taxon>
        <taxon>Anura</taxon>
        <taxon>Neobatrachia</taxon>
        <taxon>Hyloidea</taxon>
        <taxon>Leptodactylidae</taxon>
        <taxon>Leiuperinae</taxon>
        <taxon>Engystomops</taxon>
    </lineage>
</organism>
<dbReference type="Pfam" id="PF15070">
    <property type="entry name" value="GOLGA2L5"/>
    <property type="match status" value="1"/>
</dbReference>
<comment type="caution">
    <text evidence="5">The sequence shown here is derived from an EMBL/GenBank/DDBJ whole genome shotgun (WGS) entry which is preliminary data.</text>
</comment>
<dbReference type="InterPro" id="IPR043976">
    <property type="entry name" value="GOLGA_cons_dom"/>
</dbReference>
<dbReference type="PANTHER" id="PTHR10881:SF46">
    <property type="entry name" value="GOLGIN SUBFAMILY A MEMBER 2"/>
    <property type="match status" value="1"/>
</dbReference>
<dbReference type="GO" id="GO:0000137">
    <property type="term" value="C:Golgi cis cisterna"/>
    <property type="evidence" value="ECO:0007669"/>
    <property type="project" value="TreeGrafter"/>
</dbReference>
<feature type="coiled-coil region" evidence="2">
    <location>
        <begin position="151"/>
        <end position="196"/>
    </location>
</feature>
<accession>A0AAV6ZZX9</accession>
<evidence type="ECO:0000259" key="4">
    <source>
        <dbReference type="Pfam" id="PF15070"/>
    </source>
</evidence>
<name>A0AAV6ZZX9_ENGPU</name>
<dbReference type="PANTHER" id="PTHR10881">
    <property type="entry name" value="GOLGIN SUBFAMILY A MEMBER-RELATED"/>
    <property type="match status" value="1"/>
</dbReference>
<dbReference type="GO" id="GO:0032580">
    <property type="term" value="C:Golgi cisterna membrane"/>
    <property type="evidence" value="ECO:0007669"/>
    <property type="project" value="TreeGrafter"/>
</dbReference>
<keyword evidence="6" id="KW-1185">Reference proteome</keyword>
<dbReference type="GO" id="GO:0007030">
    <property type="term" value="P:Golgi organization"/>
    <property type="evidence" value="ECO:0007669"/>
    <property type="project" value="TreeGrafter"/>
</dbReference>
<dbReference type="Pfam" id="PF19046">
    <property type="entry name" value="GM130_C"/>
    <property type="match status" value="1"/>
</dbReference>
<feature type="coiled-coil region" evidence="2">
    <location>
        <begin position="357"/>
        <end position="683"/>
    </location>
</feature>
<sequence>MADDRQHKLAAARRKLKEFQQKSTPPAPVGGKKKKKGKESNSHPDTPNRLSPDPVLLERDDPDTEILSEDVLDNSETPTETQFNNPLSEQNDYDNPKTAERFVSSTDSLRQLSEQLNGLVSQGNSYVNGENVISSTSPEVESRYQDLAAALDSSNVTNKQLSAKIDELKQQNQDVLEKLEKERKEFEQKFSKEQGSLREQLQVHIQTIGILVSEKSELQTALSYTQQAARQKGAEVEDLVMRLQSTRQRVTELERTLSSISTQQKQLEKLNKELEKERDNLRLESLKSSKSSEELKQQNSEMSEKLNALLSENAAMRLELGDLHKKLEMAELMIQQFSNQSGTPDVNQQLHMVIEERDQLGTQLTQMSDSLQQLRAERDQYVEKLKEEGEVWQERVRQLSEQIQTLSQEKESAREQVEQLETRVTELLLASAVEPADSGPSIPQGPSEAEVLLQQEVQKLQQEFLDLQSRYQSQVQDNSQLSRLNQEQEERILELEKTLERHNEESVDKQQILENMQSDKATISRALTQNRQLKEHLAELQNGFVKLTNENLELTNGLQSEQHVKKELAKKLGQLQESIADFKEQLAAKEQEVQLLQTQRDELSAHLQQYVAAYQQVSIEREEFQRQYLLQAQLMDRLQHEEVQGKVSAEMHLKELQQSKENLALLTKENQELKAQMMQFRSEPESRALSRMEGDGVESKVYEDEVPKSSLVIPEDFESKEEMMEFLSSALSKLQGDREEVERQLMEQKRHCTQLLQQISELRLQQITSPPQHSAELGVDSVPREVYDALQSAMEKLQFRFTDLMQERVELKDRVEELEHRCIQLSGETDTIGEYIALYQSQRAILKQRHREKEEYISRLAQDKEEMKAKLLELQVLVMRLVGERNEWYKKYVEVTRGTKELGPLAQSLDGPMEVDPTTGEALEEVSLLEDAELEKAQRAPALSNAPAGSSAEDPTAKQIMQLLREIQNPQERPGSLLQNPCIPFFYRVDENDEVRIMVV</sequence>
<reference evidence="5" key="1">
    <citation type="thesis" date="2020" institute="ProQuest LLC" country="789 East Eisenhower Parkway, Ann Arbor, MI, USA">
        <title>Comparative Genomics and Chromosome Evolution.</title>
        <authorList>
            <person name="Mudd A.B."/>
        </authorList>
    </citation>
    <scope>NUCLEOTIDE SEQUENCE</scope>
    <source>
        <strain evidence="5">237g6f4</strain>
        <tissue evidence="5">Blood</tissue>
    </source>
</reference>
<evidence type="ECO:0000256" key="1">
    <source>
        <dbReference type="ARBA" id="ARBA00023054"/>
    </source>
</evidence>
<evidence type="ECO:0000313" key="6">
    <source>
        <dbReference type="Proteomes" id="UP000824782"/>
    </source>
</evidence>
<dbReference type="InterPro" id="IPR024858">
    <property type="entry name" value="GOLGA"/>
</dbReference>